<accession>A0AAD5RU01</accession>
<feature type="compositionally biased region" description="Low complexity" evidence="1">
    <location>
        <begin position="105"/>
        <end position="118"/>
    </location>
</feature>
<gene>
    <name evidence="2" type="ORF">MKZ38_009629</name>
</gene>
<name>A0AAD5RU01_9PEZI</name>
<organism evidence="2 3">
    <name type="scientific">Zalerion maritima</name>
    <dbReference type="NCBI Taxonomy" id="339359"/>
    <lineage>
        <taxon>Eukaryota</taxon>
        <taxon>Fungi</taxon>
        <taxon>Dikarya</taxon>
        <taxon>Ascomycota</taxon>
        <taxon>Pezizomycotina</taxon>
        <taxon>Sordariomycetes</taxon>
        <taxon>Lulworthiomycetidae</taxon>
        <taxon>Lulworthiales</taxon>
        <taxon>Lulworthiaceae</taxon>
        <taxon>Zalerion</taxon>
    </lineage>
</organism>
<dbReference type="EMBL" id="JAKWBI020000077">
    <property type="protein sequence ID" value="KAJ2903576.1"/>
    <property type="molecule type" value="Genomic_DNA"/>
</dbReference>
<proteinExistence type="predicted"/>
<evidence type="ECO:0000256" key="1">
    <source>
        <dbReference type="SAM" id="MobiDB-lite"/>
    </source>
</evidence>
<comment type="caution">
    <text evidence="2">The sequence shown here is derived from an EMBL/GenBank/DDBJ whole genome shotgun (WGS) entry which is preliminary data.</text>
</comment>
<protein>
    <submittedName>
        <fullName evidence="2">Transcriptional regulatory protein</fullName>
    </submittedName>
</protein>
<feature type="compositionally biased region" description="Low complexity" evidence="1">
    <location>
        <begin position="72"/>
        <end position="84"/>
    </location>
</feature>
<feature type="compositionally biased region" description="Basic and acidic residues" evidence="1">
    <location>
        <begin position="119"/>
        <end position="141"/>
    </location>
</feature>
<sequence>MRRYLTSHRPSTIPLFFRLLGALRLAELWNLFFFSTPFCSLSVLDPDSPRHHCFLFSLFNVVTNAAAPSVASSYADPASSSPRATARDRSESLGGTVSRLVPSATGTDPLLLLTPTSAADRDDATAAREPSYNREAGKEAGVEAEAEEGQGSPAATSQRTKYGVWKTAPFDAGHRHHIGRVTNRLAESGLPPTWAGTSVHGFFFNPGVRLRRHKRGAPAARYRRVPRLDRRILPQRERPSGTDGYLHDGRQISPLLLLLLVLDLGLMGRHPAESPDDSSWSSSGEITGFCKGLVGRLVGQTAVESVQIVFLLALNLRYQDDIAAAWPMLGLCSIYCFEKLLAFELGRSSSIIDEDNLQLEPTSLPSHPPCQRNSSAQQQASFGAISGLAKLLGDSGRRCIRDRNREASSVNQEGLESAIAEKVKTTGETCLMLTRTPDLIPNPRTFPYAALISMHYYNASFLVLTRNSLFISEDTIRQCTNITSKDKPWNNMIRHGQYVAAKTARQIVELFIEAEHLGTPLLLPNPGAPLHAFLEKQVVHNAGEFAKQRRKALGFDSSLDRLLEALDSVLLQALKDTPSSLSGQATPQLPNGRHAAGLDDRINSPLAAPGDDPAVDCRRFLEGDAEAQASSLLKAINSDPLQLHPRHGNEFQQGTLAMATEGNPEFFTQDEMGYSPSLADEIGWDWKHIMQLVSGPLPQLDGAIGSLPSFGP</sequence>
<feature type="region of interest" description="Disordered" evidence="1">
    <location>
        <begin position="72"/>
        <end position="161"/>
    </location>
</feature>
<keyword evidence="3" id="KW-1185">Reference proteome</keyword>
<dbReference type="Proteomes" id="UP001201980">
    <property type="component" value="Unassembled WGS sequence"/>
</dbReference>
<reference evidence="2" key="1">
    <citation type="submission" date="2022-07" db="EMBL/GenBank/DDBJ databases">
        <title>Draft genome sequence of Zalerion maritima ATCC 34329, a (micro)plastics degrading marine fungus.</title>
        <authorList>
            <person name="Paco A."/>
            <person name="Goncalves M.F.M."/>
            <person name="Rocha-Santos T.A.P."/>
            <person name="Alves A."/>
        </authorList>
    </citation>
    <scope>NUCLEOTIDE SEQUENCE</scope>
    <source>
        <strain evidence="2">ATCC 34329</strain>
    </source>
</reference>
<evidence type="ECO:0000313" key="2">
    <source>
        <dbReference type="EMBL" id="KAJ2903576.1"/>
    </source>
</evidence>
<dbReference type="CDD" id="cd12148">
    <property type="entry name" value="fungal_TF_MHR"/>
    <property type="match status" value="1"/>
</dbReference>
<dbReference type="AlphaFoldDB" id="A0AAD5RU01"/>
<evidence type="ECO:0000313" key="3">
    <source>
        <dbReference type="Proteomes" id="UP001201980"/>
    </source>
</evidence>